<dbReference type="Gene3D" id="2.40.50.100">
    <property type="match status" value="1"/>
</dbReference>
<feature type="transmembrane region" description="Helical" evidence="6">
    <location>
        <begin position="31"/>
        <end position="53"/>
    </location>
</feature>
<proteinExistence type="inferred from homology"/>
<dbReference type="EMBL" id="WJBD01000012">
    <property type="protein sequence ID" value="MBC3888821.1"/>
    <property type="molecule type" value="Genomic_DNA"/>
</dbReference>
<evidence type="ECO:0000256" key="5">
    <source>
        <dbReference type="ARBA" id="ARBA00023136"/>
    </source>
</evidence>
<dbReference type="OrthoDB" id="1777364at2"/>
<organism evidence="7 8">
    <name type="scientific">Acetobacterium paludosum</name>
    <dbReference type="NCBI Taxonomy" id="52693"/>
    <lineage>
        <taxon>Bacteria</taxon>
        <taxon>Bacillati</taxon>
        <taxon>Bacillota</taxon>
        <taxon>Clostridia</taxon>
        <taxon>Eubacteriales</taxon>
        <taxon>Eubacteriaceae</taxon>
        <taxon>Acetobacterium</taxon>
    </lineage>
</organism>
<dbReference type="Proteomes" id="UP000616595">
    <property type="component" value="Unassembled WGS sequence"/>
</dbReference>
<evidence type="ECO:0000256" key="2">
    <source>
        <dbReference type="ARBA" id="ARBA00009477"/>
    </source>
</evidence>
<dbReference type="InterPro" id="IPR050739">
    <property type="entry name" value="MFP"/>
</dbReference>
<name>A0A923HZE8_9FIRM</name>
<dbReference type="AlphaFoldDB" id="A0A923HZE8"/>
<dbReference type="RefSeq" id="WP_148566111.1">
    <property type="nucleotide sequence ID" value="NZ_RXYA01000003.1"/>
</dbReference>
<dbReference type="SUPFAM" id="SSF51230">
    <property type="entry name" value="Single hybrid motif"/>
    <property type="match status" value="1"/>
</dbReference>
<keyword evidence="5 6" id="KW-0472">Membrane</keyword>
<gene>
    <name evidence="7" type="ORF">GH810_10905</name>
</gene>
<dbReference type="PANTHER" id="PTHR30386:SF26">
    <property type="entry name" value="TRANSPORT PROTEIN COMB"/>
    <property type="match status" value="1"/>
</dbReference>
<dbReference type="PANTHER" id="PTHR30386">
    <property type="entry name" value="MEMBRANE FUSION SUBUNIT OF EMRAB-TOLC MULTIDRUG EFFLUX PUMP"/>
    <property type="match status" value="1"/>
</dbReference>
<keyword evidence="3 6" id="KW-0812">Transmembrane</keyword>
<comment type="subcellular location">
    <subcellularLocation>
        <location evidence="1">Membrane</location>
        <topology evidence="1">Single-pass membrane protein</topology>
    </subcellularLocation>
</comment>
<dbReference type="InterPro" id="IPR011053">
    <property type="entry name" value="Single_hybrid_motif"/>
</dbReference>
<comment type="similarity">
    <text evidence="2">Belongs to the membrane fusion protein (MFP) (TC 8.A.1) family.</text>
</comment>
<evidence type="ECO:0000313" key="8">
    <source>
        <dbReference type="Proteomes" id="UP000616595"/>
    </source>
</evidence>
<protein>
    <submittedName>
        <fullName evidence="7">HlyD family efflux transporter periplasmic adaptor subunit</fullName>
    </submittedName>
</protein>
<dbReference type="GO" id="GO:0016020">
    <property type="term" value="C:membrane"/>
    <property type="evidence" value="ECO:0007669"/>
    <property type="project" value="UniProtKB-SubCell"/>
</dbReference>
<evidence type="ECO:0000256" key="1">
    <source>
        <dbReference type="ARBA" id="ARBA00004167"/>
    </source>
</evidence>
<evidence type="ECO:0000256" key="3">
    <source>
        <dbReference type="ARBA" id="ARBA00022692"/>
    </source>
</evidence>
<keyword evidence="4 6" id="KW-1133">Transmembrane helix</keyword>
<evidence type="ECO:0000313" key="7">
    <source>
        <dbReference type="EMBL" id="MBC3888821.1"/>
    </source>
</evidence>
<accession>A0A923HZE8</accession>
<sequence length="274" mass="29925">MSKSIFQKKEDKSTKKNEQAALMTVIGPKNLLILLGILIFLIGVVIFSVTVPIKITTTMAATIAYGEGAVEVVGQNEGVLTEITVSEGDYVNKGDLLGVVTMESLGSEFSTGIGLTDEEKSKVKRQTMIYATESGVVEELNYQEGETLQKNAAFCQIEKTEGENTPSVIIAYSTYEAAQTIQSGDAVYIALETAPTAEYGYLKGVVRNVQINKVTEDVQNPLQMKIIIDPKVDDKGTYIWTKDNNGFNGQIKIGTSCQTTIFTDKYYLINLIIS</sequence>
<evidence type="ECO:0000256" key="4">
    <source>
        <dbReference type="ARBA" id="ARBA00022989"/>
    </source>
</evidence>
<evidence type="ECO:0000256" key="6">
    <source>
        <dbReference type="SAM" id="Phobius"/>
    </source>
</evidence>
<reference evidence="7" key="2">
    <citation type="submission" date="2020-10" db="EMBL/GenBank/DDBJ databases">
        <title>Comparative genomics of the Acetobacterium genus.</title>
        <authorList>
            <person name="Marshall C."/>
            <person name="May H."/>
            <person name="Norman S."/>
        </authorList>
    </citation>
    <scope>NUCLEOTIDE SEQUENCE</scope>
    <source>
        <strain evidence="7">DER-2019</strain>
    </source>
</reference>
<comment type="caution">
    <text evidence="7">The sequence shown here is derived from an EMBL/GenBank/DDBJ whole genome shotgun (WGS) entry which is preliminary data.</text>
</comment>
<keyword evidence="8" id="KW-1185">Reference proteome</keyword>
<reference evidence="7" key="1">
    <citation type="submission" date="2019-10" db="EMBL/GenBank/DDBJ databases">
        <authorList>
            <person name="Ross D.E."/>
            <person name="Gulliver D."/>
        </authorList>
    </citation>
    <scope>NUCLEOTIDE SEQUENCE</scope>
    <source>
        <strain evidence="7">DER-2019</strain>
    </source>
</reference>